<evidence type="ECO:0000313" key="2">
    <source>
        <dbReference type="Proteomes" id="UP000308196"/>
    </source>
</evidence>
<proteinExistence type="predicted"/>
<dbReference type="EMBL" id="LR590484">
    <property type="protein sequence ID" value="VTR34395.1"/>
    <property type="molecule type" value="Genomic_DNA"/>
</dbReference>
<sequence length="70" mass="8382">MSESDEGYPWKRSFFLPATQQQFPLGRAGMNVLLENRINRAFRRFGKPYFIRVYLPVVLSFFVPPHFRQE</sequence>
<dbReference type="AlphaFoldDB" id="A0A4U9ULD8"/>
<reference evidence="1 2" key="1">
    <citation type="submission" date="2019-05" db="EMBL/GenBank/DDBJ databases">
        <authorList>
            <consortium name="Pathogen Informatics"/>
        </authorList>
    </citation>
    <scope>NUCLEOTIDE SEQUENCE [LARGE SCALE GENOMIC DNA]</scope>
    <source>
        <strain evidence="1 2">NCTC11429</strain>
    </source>
</reference>
<dbReference type="KEGG" id="stha:NCTC11429_01322"/>
<gene>
    <name evidence="1" type="ORF">NCTC11429_01322</name>
</gene>
<name>A0A4U9ULD8_9SPHI</name>
<protein>
    <submittedName>
        <fullName evidence="1">Uncharacterized protein</fullName>
    </submittedName>
</protein>
<accession>A0A4U9ULD8</accession>
<dbReference type="STRING" id="1123265.GCA_000686625_01759"/>
<dbReference type="Proteomes" id="UP000308196">
    <property type="component" value="Chromosome"/>
</dbReference>
<evidence type="ECO:0000313" key="1">
    <source>
        <dbReference type="EMBL" id="VTR34395.1"/>
    </source>
</evidence>
<organism evidence="1 2">
    <name type="scientific">Sphingobacterium thalpophilum</name>
    <dbReference type="NCBI Taxonomy" id="259"/>
    <lineage>
        <taxon>Bacteria</taxon>
        <taxon>Pseudomonadati</taxon>
        <taxon>Bacteroidota</taxon>
        <taxon>Sphingobacteriia</taxon>
        <taxon>Sphingobacteriales</taxon>
        <taxon>Sphingobacteriaceae</taxon>
        <taxon>Sphingobacterium</taxon>
    </lineage>
</organism>